<evidence type="ECO:0000256" key="6">
    <source>
        <dbReference type="SAM" id="Coils"/>
    </source>
</evidence>
<proteinExistence type="predicted"/>
<keyword evidence="11" id="KW-1185">Reference proteome</keyword>
<reference evidence="9" key="2">
    <citation type="submission" date="2015-07" db="EMBL/GenBank/DDBJ databases">
        <authorList>
            <person name="Noorani M."/>
        </authorList>
    </citation>
    <scope>NUCLEOTIDE SEQUENCE</scope>
    <source>
        <strain evidence="9">Yugu1</strain>
    </source>
</reference>
<dbReference type="AlphaFoldDB" id="K3YMV4"/>
<dbReference type="Gene3D" id="1.20.5.170">
    <property type="match status" value="1"/>
</dbReference>
<feature type="region of interest" description="Disordered" evidence="7">
    <location>
        <begin position="1"/>
        <end position="66"/>
    </location>
</feature>
<dbReference type="GO" id="GO:0003677">
    <property type="term" value="F:DNA binding"/>
    <property type="evidence" value="ECO:0007669"/>
    <property type="project" value="UniProtKB-KW"/>
</dbReference>
<comment type="subcellular location">
    <subcellularLocation>
        <location evidence="1">Nucleus</location>
    </subcellularLocation>
</comment>
<evidence type="ECO:0000313" key="11">
    <source>
        <dbReference type="Proteomes" id="UP000004995"/>
    </source>
</evidence>
<feature type="coiled-coil region" evidence="6">
    <location>
        <begin position="212"/>
        <end position="267"/>
    </location>
</feature>
<accession>K3YMV4</accession>
<dbReference type="Gramene" id="KQL02756">
    <property type="protein sequence ID" value="KQL02756"/>
    <property type="gene ID" value="SETIT_015587mg"/>
</dbReference>
<dbReference type="OrthoDB" id="1435597at2759"/>
<dbReference type="GO" id="GO:0005634">
    <property type="term" value="C:nucleus"/>
    <property type="evidence" value="ECO:0000318"/>
    <property type="project" value="GO_Central"/>
</dbReference>
<dbReference type="EnsemblPlants" id="KQL02756">
    <property type="protein sequence ID" value="KQL02756"/>
    <property type="gene ID" value="SETIT_015587mg"/>
</dbReference>
<dbReference type="SUPFAM" id="SSF57959">
    <property type="entry name" value="Leucine zipper domain"/>
    <property type="match status" value="1"/>
</dbReference>
<feature type="region of interest" description="Disordered" evidence="7">
    <location>
        <begin position="119"/>
        <end position="148"/>
    </location>
</feature>
<feature type="region of interest" description="Disordered" evidence="7">
    <location>
        <begin position="360"/>
        <end position="379"/>
    </location>
</feature>
<dbReference type="PANTHER" id="PTHR13690">
    <property type="entry name" value="TRANSCRIPTION FACTOR POSF21-RELATED"/>
    <property type="match status" value="1"/>
</dbReference>
<evidence type="ECO:0000313" key="9">
    <source>
        <dbReference type="EMBL" id="RCV32103.1"/>
    </source>
</evidence>
<dbReference type="KEGG" id="sita:101754126"/>
<keyword evidence="6" id="KW-0175">Coiled coil</keyword>
<dbReference type="GeneID" id="101754126"/>
<dbReference type="EMBL" id="AGNK02004005">
    <property type="status" value="NOT_ANNOTATED_CDS"/>
    <property type="molecule type" value="Genomic_DNA"/>
</dbReference>
<reference evidence="9 11" key="1">
    <citation type="journal article" date="2012" name="Nat. Biotechnol.">
        <title>Reference genome sequence of the model plant Setaria.</title>
        <authorList>
            <person name="Bennetzen J.L."/>
            <person name="Schmutz J."/>
            <person name="Wang H."/>
            <person name="Percifield R."/>
            <person name="Hawkins J."/>
            <person name="Pontaroli A.C."/>
            <person name="Estep M."/>
            <person name="Feng L."/>
            <person name="Vaughn J.N."/>
            <person name="Grimwood J."/>
            <person name="Jenkins J."/>
            <person name="Barry K."/>
            <person name="Lindquist E."/>
            <person name="Hellsten U."/>
            <person name="Deshpande S."/>
            <person name="Wang X."/>
            <person name="Wu X."/>
            <person name="Mitros T."/>
            <person name="Triplett J."/>
            <person name="Yang X."/>
            <person name="Ye C.Y."/>
            <person name="Mauro-Herrera M."/>
            <person name="Wang L."/>
            <person name="Li P."/>
            <person name="Sharma M."/>
            <person name="Sharma R."/>
            <person name="Ronald P.C."/>
            <person name="Panaud O."/>
            <person name="Kellogg E.A."/>
            <person name="Brutnell T.P."/>
            <person name="Doust A.N."/>
            <person name="Tuskan G.A."/>
            <person name="Rokhsar D."/>
            <person name="Devos K.M."/>
        </authorList>
    </citation>
    <scope>NUCLEOTIDE SEQUENCE [LARGE SCALE GENOMIC DNA]</scope>
    <source>
        <strain evidence="11">cv. Yugu1</strain>
        <strain evidence="9">Yugu1</strain>
    </source>
</reference>
<dbReference type="InterPro" id="IPR046347">
    <property type="entry name" value="bZIP_sf"/>
</dbReference>
<evidence type="ECO:0000256" key="7">
    <source>
        <dbReference type="SAM" id="MobiDB-lite"/>
    </source>
</evidence>
<sequence length="379" mass="40118">MNMDTKPIAGGGGGGGGDAEGGGSCAAGNVPAMQSSCDAVAPSPAPHTECDMSRMPDSPVRKPGHRRALSDIIGLPNDLDLGAPGAGDGPVLSDENEEELFSMFLDVEKLNSRCGASESESSCAMAGGGGEATQMSAAPGAGLRPRHHQRHSMDASSSIDAENLFGTSAMDGVSPVEAKKAMSAAKLAELALIDPKKAKRIINNRQSAARSKERKMRYIAELERKVQFMQREATALATQLALLQRDTAGLTAENSELKLRLQNTEHQVHLQDALNDALKSELQRLKMATGQMGSGGGAMNFGASPHPFGANHHHQQMFHPNQAMPPPFAAMQQQQQQLLPNQPLHPLQTQQAAINLNMKGPAPAPNQWWGDAWSESSSS</sequence>
<feature type="compositionally biased region" description="Gly residues" evidence="7">
    <location>
        <begin position="9"/>
        <end position="25"/>
    </location>
</feature>
<dbReference type="RefSeq" id="XP_004974066.1">
    <property type="nucleotide sequence ID" value="XM_004974009.2"/>
</dbReference>
<dbReference type="PANTHER" id="PTHR13690:SF121">
    <property type="entry name" value="BZIP TRANSCRIPTION FACTOR SUPERFAMILY PROTEIN-RELATED"/>
    <property type="match status" value="1"/>
</dbReference>
<evidence type="ECO:0000259" key="8">
    <source>
        <dbReference type="PROSITE" id="PS50217"/>
    </source>
</evidence>
<dbReference type="Pfam" id="PF07716">
    <property type="entry name" value="bZIP_2"/>
    <property type="match status" value="1"/>
</dbReference>
<keyword evidence="5" id="KW-0539">Nucleus</keyword>
<dbReference type="SMART" id="SM00338">
    <property type="entry name" value="BRLZ"/>
    <property type="match status" value="1"/>
</dbReference>
<dbReference type="GO" id="GO:0003700">
    <property type="term" value="F:DNA-binding transcription factor activity"/>
    <property type="evidence" value="ECO:0000318"/>
    <property type="project" value="GO_Central"/>
</dbReference>
<organism evidence="9">
    <name type="scientific">Setaria italica</name>
    <name type="common">Foxtail millet</name>
    <name type="synonym">Panicum italicum</name>
    <dbReference type="NCBI Taxonomy" id="4555"/>
    <lineage>
        <taxon>Eukaryota</taxon>
        <taxon>Viridiplantae</taxon>
        <taxon>Streptophyta</taxon>
        <taxon>Embryophyta</taxon>
        <taxon>Tracheophyta</taxon>
        <taxon>Spermatophyta</taxon>
        <taxon>Magnoliopsida</taxon>
        <taxon>Liliopsida</taxon>
        <taxon>Poales</taxon>
        <taxon>Poaceae</taxon>
        <taxon>PACMAD clade</taxon>
        <taxon>Panicoideae</taxon>
        <taxon>Panicodae</taxon>
        <taxon>Paniceae</taxon>
        <taxon>Cenchrinae</taxon>
        <taxon>Setaria</taxon>
    </lineage>
</organism>
<dbReference type="EMBL" id="CM003533">
    <property type="protein sequence ID" value="RCV32103.1"/>
    <property type="molecule type" value="Genomic_DNA"/>
</dbReference>
<evidence type="ECO:0000256" key="4">
    <source>
        <dbReference type="ARBA" id="ARBA00023163"/>
    </source>
</evidence>
<dbReference type="InterPro" id="IPR044759">
    <property type="entry name" value="bZIP_RF2"/>
</dbReference>
<evidence type="ECO:0000256" key="2">
    <source>
        <dbReference type="ARBA" id="ARBA00023015"/>
    </source>
</evidence>
<dbReference type="Proteomes" id="UP000004995">
    <property type="component" value="Unassembled WGS sequence"/>
</dbReference>
<dbReference type="CDD" id="cd14703">
    <property type="entry name" value="bZIP_plant_RF2"/>
    <property type="match status" value="1"/>
</dbReference>
<evidence type="ECO:0000256" key="5">
    <source>
        <dbReference type="ARBA" id="ARBA00023242"/>
    </source>
</evidence>
<dbReference type="HOGENOM" id="CLU_026205_0_0_1"/>
<name>K3YMV4_SETIT</name>
<keyword evidence="2" id="KW-0805">Transcription regulation</keyword>
<keyword evidence="4" id="KW-0804">Transcription</keyword>
<keyword evidence="3" id="KW-0238">DNA-binding</keyword>
<evidence type="ECO:0000313" key="10">
    <source>
        <dbReference type="EnsemblPlants" id="KQL02756"/>
    </source>
</evidence>
<protein>
    <recommendedName>
        <fullName evidence="8">BZIP domain-containing protein</fullName>
    </recommendedName>
</protein>
<gene>
    <name evidence="10" type="primary">LOC101754126</name>
    <name evidence="9" type="ORF">SETIT_6G231100v2</name>
</gene>
<dbReference type="eggNOG" id="ENOG502QTK9">
    <property type="taxonomic scope" value="Eukaryota"/>
</dbReference>
<dbReference type="FunFam" id="1.20.5.170:FF:000083">
    <property type="entry name" value="Transcription factor VIP1"/>
    <property type="match status" value="1"/>
</dbReference>
<reference evidence="10" key="3">
    <citation type="submission" date="2018-08" db="UniProtKB">
        <authorList>
            <consortium name="EnsemblPlants"/>
        </authorList>
    </citation>
    <scope>IDENTIFICATION</scope>
    <source>
        <strain evidence="10">Yugu1</strain>
    </source>
</reference>
<evidence type="ECO:0000256" key="1">
    <source>
        <dbReference type="ARBA" id="ARBA00004123"/>
    </source>
</evidence>
<feature type="domain" description="BZIP" evidence="8">
    <location>
        <begin position="194"/>
        <end position="257"/>
    </location>
</feature>
<evidence type="ECO:0000256" key="3">
    <source>
        <dbReference type="ARBA" id="ARBA00023125"/>
    </source>
</evidence>
<dbReference type="PROSITE" id="PS50217">
    <property type="entry name" value="BZIP"/>
    <property type="match status" value="1"/>
</dbReference>
<dbReference type="OMA" id="FLAMQQH"/>
<dbReference type="InterPro" id="IPR004827">
    <property type="entry name" value="bZIP"/>
</dbReference>